<dbReference type="EMBL" id="JAMXLR010000092">
    <property type="protein sequence ID" value="MCO6047703.1"/>
    <property type="molecule type" value="Genomic_DNA"/>
</dbReference>
<gene>
    <name evidence="1" type="ORF">NG895_27685</name>
</gene>
<comment type="caution">
    <text evidence="1">The sequence shown here is derived from an EMBL/GenBank/DDBJ whole genome shotgun (WGS) entry which is preliminary data.</text>
</comment>
<evidence type="ECO:0000313" key="1">
    <source>
        <dbReference type="EMBL" id="MCO6047703.1"/>
    </source>
</evidence>
<sequence length="197" mass="23468">MHLSELLDELEAFARKIGYTDAWMAAGVINEQLLEKQWKVYQESDDHNGEHYRHGAFVYFVRNREEFTDEEVHELLSLHDNADDVDLTENRLFEMIRWLPLEQLLSLRTRYEGMFRKSSEKIYNRYVACRRMEMEGVPAVFDDVKHLADGTLERDIVEHPTVEREQLDWLQEHGTGKKIRNMAKALLNSRWFRNAKP</sequence>
<dbReference type="RefSeq" id="WP_252855812.1">
    <property type="nucleotide sequence ID" value="NZ_JAMXLR010000092.1"/>
</dbReference>
<organism evidence="1 2">
    <name type="scientific">Aeoliella straminimaris</name>
    <dbReference type="NCBI Taxonomy" id="2954799"/>
    <lineage>
        <taxon>Bacteria</taxon>
        <taxon>Pseudomonadati</taxon>
        <taxon>Planctomycetota</taxon>
        <taxon>Planctomycetia</taxon>
        <taxon>Pirellulales</taxon>
        <taxon>Lacipirellulaceae</taxon>
        <taxon>Aeoliella</taxon>
    </lineage>
</organism>
<dbReference type="Proteomes" id="UP001155241">
    <property type="component" value="Unassembled WGS sequence"/>
</dbReference>
<keyword evidence="2" id="KW-1185">Reference proteome</keyword>
<proteinExistence type="predicted"/>
<accession>A0A9X2FG54</accession>
<dbReference type="AlphaFoldDB" id="A0A9X2FG54"/>
<evidence type="ECO:0000313" key="2">
    <source>
        <dbReference type="Proteomes" id="UP001155241"/>
    </source>
</evidence>
<protein>
    <submittedName>
        <fullName evidence="1">Uncharacterized protein</fullName>
    </submittedName>
</protein>
<name>A0A9X2FG54_9BACT</name>
<reference evidence="1" key="1">
    <citation type="submission" date="2022-06" db="EMBL/GenBank/DDBJ databases">
        <title>Aeoliella straminimaris, a novel planctomycete from sediments.</title>
        <authorList>
            <person name="Vitorino I.R."/>
            <person name="Lage O.M."/>
        </authorList>
    </citation>
    <scope>NUCLEOTIDE SEQUENCE</scope>
    <source>
        <strain evidence="1">ICT_H6.2</strain>
    </source>
</reference>